<gene>
    <name evidence="5" type="ORF">TCAP_07471</name>
</gene>
<dbReference type="SUPFAM" id="SSF52047">
    <property type="entry name" value="RNI-like"/>
    <property type="match status" value="1"/>
</dbReference>
<dbReference type="GO" id="GO:0005829">
    <property type="term" value="C:cytosol"/>
    <property type="evidence" value="ECO:0007669"/>
    <property type="project" value="TreeGrafter"/>
</dbReference>
<feature type="compositionally biased region" description="Low complexity" evidence="4">
    <location>
        <begin position="177"/>
        <end position="196"/>
    </location>
</feature>
<reference evidence="5 6" key="1">
    <citation type="submission" date="2017-08" db="EMBL/GenBank/DDBJ databases">
        <title>Harnessing the power of phylogenomics to disentangle the directionality and signatures of interkingdom host jumping in the parasitic fungal genus Tolypocladium.</title>
        <authorList>
            <person name="Quandt C.A."/>
            <person name="Patterson W."/>
            <person name="Spatafora J.W."/>
        </authorList>
    </citation>
    <scope>NUCLEOTIDE SEQUENCE [LARGE SCALE GENOMIC DNA]</scope>
    <source>
        <strain evidence="5 6">CBS 113982</strain>
    </source>
</reference>
<dbReference type="InterPro" id="IPR027038">
    <property type="entry name" value="RanGap"/>
</dbReference>
<dbReference type="GO" id="GO:0031267">
    <property type="term" value="F:small GTPase binding"/>
    <property type="evidence" value="ECO:0007669"/>
    <property type="project" value="TreeGrafter"/>
</dbReference>
<feature type="compositionally biased region" description="Basic and acidic residues" evidence="4">
    <location>
        <begin position="384"/>
        <end position="405"/>
    </location>
</feature>
<dbReference type="GO" id="GO:0005634">
    <property type="term" value="C:nucleus"/>
    <property type="evidence" value="ECO:0007669"/>
    <property type="project" value="TreeGrafter"/>
</dbReference>
<feature type="region of interest" description="Disordered" evidence="4">
    <location>
        <begin position="312"/>
        <end position="449"/>
    </location>
</feature>
<feature type="compositionally biased region" description="Basic and acidic residues" evidence="4">
    <location>
        <begin position="968"/>
        <end position="979"/>
    </location>
</feature>
<dbReference type="Gene3D" id="3.80.10.10">
    <property type="entry name" value="Ribonuclease Inhibitor"/>
    <property type="match status" value="1"/>
</dbReference>
<dbReference type="GO" id="GO:0006913">
    <property type="term" value="P:nucleocytoplasmic transport"/>
    <property type="evidence" value="ECO:0007669"/>
    <property type="project" value="TreeGrafter"/>
</dbReference>
<feature type="region of interest" description="Disordered" evidence="4">
    <location>
        <begin position="49"/>
        <end position="240"/>
    </location>
</feature>
<dbReference type="PANTHER" id="PTHR24113:SF12">
    <property type="entry name" value="RAN GTPASE-ACTIVATING PROTEIN 1"/>
    <property type="match status" value="1"/>
</dbReference>
<keyword evidence="6" id="KW-1185">Reference proteome</keyword>
<dbReference type="GO" id="GO:0048471">
    <property type="term" value="C:perinuclear region of cytoplasm"/>
    <property type="evidence" value="ECO:0007669"/>
    <property type="project" value="TreeGrafter"/>
</dbReference>
<feature type="region of interest" description="Disordered" evidence="4">
    <location>
        <begin position="968"/>
        <end position="997"/>
    </location>
</feature>
<dbReference type="STRING" id="45235.A0A2K3PX06"/>
<evidence type="ECO:0000256" key="4">
    <source>
        <dbReference type="SAM" id="MobiDB-lite"/>
    </source>
</evidence>
<feature type="compositionally biased region" description="Pro residues" evidence="4">
    <location>
        <begin position="197"/>
        <end position="211"/>
    </location>
</feature>
<name>A0A2K3PX06_9HYPO</name>
<dbReference type="InterPro" id="IPR032675">
    <property type="entry name" value="LRR_dom_sf"/>
</dbReference>
<dbReference type="AlphaFoldDB" id="A0A2K3PX06"/>
<dbReference type="OrthoDB" id="8436363at2759"/>
<feature type="compositionally biased region" description="Polar residues" evidence="4">
    <location>
        <begin position="130"/>
        <end position="155"/>
    </location>
</feature>
<dbReference type="GO" id="GO:0005096">
    <property type="term" value="F:GTPase activator activity"/>
    <property type="evidence" value="ECO:0007669"/>
    <property type="project" value="UniProtKB-KW"/>
</dbReference>
<feature type="region of interest" description="Disordered" evidence="4">
    <location>
        <begin position="1051"/>
        <end position="1112"/>
    </location>
</feature>
<feature type="compositionally biased region" description="Low complexity" evidence="4">
    <location>
        <begin position="439"/>
        <end position="449"/>
    </location>
</feature>
<sequence length="1232" mass="133991">MEQVHGVDVSWMTQGAPKGMLARSMALLFCTLRRWQLPQSMRDGAALHGDNAKRTADAMSSSSPPKAPAPAQPRSIPTSPVNPRDPQGTTDVTGIGQANGPANGQANGQPEPSPPNTPSTTRRLSRSGSVEKQNGPNATPPQRRNSWFSNISAKFSSSSSSPPSTSTSNHNIHPKEQQPQQAQGQEQLSEQQLQSQPQPPPDADEPLPPRLHPTRNAVLQHVPRPDGNGPYTPAPPKSGQAGILSVFRRLSSSGGSGVANSRLGNGLVERMTLNVDQNRERCPIAELRDAKLRRVSFCVDVEIAPMPKYAEADAAPKPAGRSQQKKKFMEKGEGEPLKRPKAAEVQRGVEGSPMGQGDAVPEEPETPTTEADGTRADSVSPPPDNEKDATKKKEKKKKSEEERKARKEKRRRLAEDNGSVPMEIYYDSDDSSLDNPSGTGTPRTMITTQPTTNPARIYRRCCQLRETPILKKITEQLGDSANAPAATGIVNKLDLTDYWLQLPDLVTLGDYLAIVPVREIMLENAGLSDEGLRVVLAGLLAAKRPSSSRRKKPKHEMEERGGVVERVVLKNNKLGPDGWKHVSLFLCMCRSLKYLDLSHIPFPRQAPTNHDGTLPNGKQIPRSISDVFSRSLGDRLGGSTLEMLNIGETEPSMDQLATIMDGIIACGVRRLGLAHNYLDKQGVALVAKYLAAGKCEGLDVGGNDLRDHMETLAGALKESHPLWALSLAGCNLDPWSLCKIVPTLVKLSNFRFIDLSHNQDLFQSTPSAVGLLRRYLPKMECLKRIHLQDVNMTSEQAIAIVEVLPEVHTLAHINLIGNAELARLAGAKTEEAQEEACALYASLLAATRVSKSLICVDLEVPRDESGEIVKAMAKQVVAYCLRNMERIPDTDIGAAVATVLSESRSDGQDGKDPPYPDVLAHLVGHDVMDQAYAGDDNDSAPDEDYVIGGTGVVKALACCLKNRGDESRRQSGEFIRDMENGEASSRPSLATGGKAKDMSKHLLAGARKIRIRLQPALNKAKANPDDEQNLRKLTFLDDTLQGIIKRFEDEYPDTREPVADATANEVPRESSGEELSTSAPRGDDCAMAVSDGEDESEIHPPKPLSQSSRSNSVLSKTLAEEEGRVLRAGHRFSSGVARQEQIDLLGSIDDIGADPEHARVLEGLAEDIGGELLEKVKDKGAARAFKEDKDVLFRSMRDNDPEHWARFVEAQQKARANMMVSSNEKNESAIAD</sequence>
<accession>A0A2K3PX06</accession>
<keyword evidence="2" id="KW-0433">Leucine-rich repeat</keyword>
<keyword evidence="3" id="KW-0677">Repeat</keyword>
<dbReference type="PANTHER" id="PTHR24113">
    <property type="entry name" value="RAN GTPASE-ACTIVATING PROTEIN 1"/>
    <property type="match status" value="1"/>
</dbReference>
<feature type="compositionally biased region" description="Polar residues" evidence="4">
    <location>
        <begin position="76"/>
        <end position="92"/>
    </location>
</feature>
<feature type="compositionally biased region" description="Low complexity" evidence="4">
    <location>
        <begin position="156"/>
        <end position="168"/>
    </location>
</feature>
<evidence type="ECO:0000313" key="5">
    <source>
        <dbReference type="EMBL" id="PNY19827.1"/>
    </source>
</evidence>
<feature type="compositionally biased region" description="Low complexity" evidence="4">
    <location>
        <begin position="118"/>
        <end position="128"/>
    </location>
</feature>
<evidence type="ECO:0000256" key="3">
    <source>
        <dbReference type="ARBA" id="ARBA00022737"/>
    </source>
</evidence>
<organism evidence="5 6">
    <name type="scientific">Tolypocladium capitatum</name>
    <dbReference type="NCBI Taxonomy" id="45235"/>
    <lineage>
        <taxon>Eukaryota</taxon>
        <taxon>Fungi</taxon>
        <taxon>Dikarya</taxon>
        <taxon>Ascomycota</taxon>
        <taxon>Pezizomycotina</taxon>
        <taxon>Sordariomycetes</taxon>
        <taxon>Hypocreomycetidae</taxon>
        <taxon>Hypocreales</taxon>
        <taxon>Ophiocordycipitaceae</taxon>
        <taxon>Tolypocladium</taxon>
    </lineage>
</organism>
<proteinExistence type="predicted"/>
<keyword evidence="1" id="KW-0343">GTPase activation</keyword>
<evidence type="ECO:0000256" key="2">
    <source>
        <dbReference type="ARBA" id="ARBA00022614"/>
    </source>
</evidence>
<evidence type="ECO:0000256" key="1">
    <source>
        <dbReference type="ARBA" id="ARBA00022468"/>
    </source>
</evidence>
<protein>
    <recommendedName>
        <fullName evidence="7">MAP-homologous protein 1</fullName>
    </recommendedName>
</protein>
<dbReference type="Proteomes" id="UP000236621">
    <property type="component" value="Unassembled WGS sequence"/>
</dbReference>
<dbReference type="EMBL" id="NRSZ01001290">
    <property type="protein sequence ID" value="PNY19827.1"/>
    <property type="molecule type" value="Genomic_DNA"/>
</dbReference>
<feature type="compositionally biased region" description="Basic and acidic residues" evidence="4">
    <location>
        <begin position="327"/>
        <end position="344"/>
    </location>
</feature>
<comment type="caution">
    <text evidence="5">The sequence shown here is derived from an EMBL/GenBank/DDBJ whole genome shotgun (WGS) entry which is preliminary data.</text>
</comment>
<evidence type="ECO:0008006" key="7">
    <source>
        <dbReference type="Google" id="ProtNLM"/>
    </source>
</evidence>
<evidence type="ECO:0000313" key="6">
    <source>
        <dbReference type="Proteomes" id="UP000236621"/>
    </source>
</evidence>